<dbReference type="Gene3D" id="1.10.10.60">
    <property type="entry name" value="Homeodomain-like"/>
    <property type="match status" value="1"/>
</dbReference>
<gene>
    <name evidence="2" type="ORF">ESP62_005785</name>
</gene>
<dbReference type="Pfam" id="PF02796">
    <property type="entry name" value="HTH_7"/>
    <property type="match status" value="1"/>
</dbReference>
<evidence type="ECO:0000259" key="1">
    <source>
        <dbReference type="Pfam" id="PF02796"/>
    </source>
</evidence>
<dbReference type="EMBL" id="SDPP02000001">
    <property type="protein sequence ID" value="KAA1380678.1"/>
    <property type="molecule type" value="Genomic_DNA"/>
</dbReference>
<name>A0A641AV13_9ACTN</name>
<sequence length="75" mass="8560">MGSVSLSKKYGMPVNTMLDWLRRDGVEIRSGRKLSAADMVDVRRLRSDGWSHQRIADQFAVSRSTVSLRLRNQIP</sequence>
<accession>A0A641AV13</accession>
<dbReference type="GO" id="GO:0000150">
    <property type="term" value="F:DNA strand exchange activity"/>
    <property type="evidence" value="ECO:0007669"/>
    <property type="project" value="InterPro"/>
</dbReference>
<reference evidence="2" key="1">
    <citation type="submission" date="2019-09" db="EMBL/GenBank/DDBJ databases">
        <authorList>
            <person name="Li J."/>
        </authorList>
    </citation>
    <scope>NUCLEOTIDE SEQUENCE [LARGE SCALE GENOMIC DNA]</scope>
    <source>
        <strain evidence="2">NRBC 14897</strain>
    </source>
</reference>
<dbReference type="GO" id="GO:0003677">
    <property type="term" value="F:DNA binding"/>
    <property type="evidence" value="ECO:0007669"/>
    <property type="project" value="InterPro"/>
</dbReference>
<evidence type="ECO:0000313" key="2">
    <source>
        <dbReference type="EMBL" id="KAA1380678.1"/>
    </source>
</evidence>
<comment type="caution">
    <text evidence="2">The sequence shown here is derived from an EMBL/GenBank/DDBJ whole genome shotgun (WGS) entry which is preliminary data.</text>
</comment>
<organism evidence="2 3">
    <name type="scientific">Aeromicrobium fastidiosum</name>
    <dbReference type="NCBI Taxonomy" id="52699"/>
    <lineage>
        <taxon>Bacteria</taxon>
        <taxon>Bacillati</taxon>
        <taxon>Actinomycetota</taxon>
        <taxon>Actinomycetes</taxon>
        <taxon>Propionibacteriales</taxon>
        <taxon>Nocardioidaceae</taxon>
        <taxon>Aeromicrobium</taxon>
    </lineage>
</organism>
<proteinExistence type="predicted"/>
<keyword evidence="3" id="KW-1185">Reference proteome</keyword>
<dbReference type="InterPro" id="IPR006120">
    <property type="entry name" value="Resolvase_HTH_dom"/>
</dbReference>
<feature type="domain" description="Resolvase HTH" evidence="1">
    <location>
        <begin position="32"/>
        <end position="66"/>
    </location>
</feature>
<dbReference type="OrthoDB" id="3579809at2"/>
<dbReference type="AlphaFoldDB" id="A0A641AV13"/>
<evidence type="ECO:0000313" key="3">
    <source>
        <dbReference type="Proteomes" id="UP001515100"/>
    </source>
</evidence>
<dbReference type="Proteomes" id="UP001515100">
    <property type="component" value="Unassembled WGS sequence"/>
</dbReference>
<protein>
    <submittedName>
        <fullName evidence="2">Helix-turn-helix domain-containing protein</fullName>
    </submittedName>
</protein>